<comment type="caution">
    <text evidence="5">The sequence shown here is derived from an EMBL/GenBank/DDBJ whole genome shotgun (WGS) entry which is preliminary data.</text>
</comment>
<reference evidence="6" key="1">
    <citation type="journal article" date="2019" name="Int. J. Syst. Evol. Microbiol.">
        <title>The Global Catalogue of Microorganisms (GCM) 10K type strain sequencing project: providing services to taxonomists for standard genome sequencing and annotation.</title>
        <authorList>
            <consortium name="The Broad Institute Genomics Platform"/>
            <consortium name="The Broad Institute Genome Sequencing Center for Infectious Disease"/>
            <person name="Wu L."/>
            <person name="Ma J."/>
        </authorList>
    </citation>
    <scope>NUCLEOTIDE SEQUENCE [LARGE SCALE GENOMIC DNA]</scope>
    <source>
        <strain evidence="6">CCM 320</strain>
    </source>
</reference>
<evidence type="ECO:0000256" key="1">
    <source>
        <dbReference type="ARBA" id="ARBA00010873"/>
    </source>
</evidence>
<feature type="domain" description="MobA/MobL protein" evidence="4">
    <location>
        <begin position="16"/>
        <end position="234"/>
    </location>
</feature>
<name>A0ABV7KMN9_PLAOK</name>
<proteinExistence type="inferred from homology"/>
<gene>
    <name evidence="5" type="primary">mobQ</name>
    <name evidence="5" type="ORF">ACFOEJ_06390</name>
</gene>
<evidence type="ECO:0000256" key="3">
    <source>
        <dbReference type="SAM" id="Coils"/>
    </source>
</evidence>
<comment type="similarity">
    <text evidence="1">Belongs to the MobA/MobL family.</text>
</comment>
<dbReference type="NCBIfam" id="NF041496">
    <property type="entry name" value="MobQ"/>
    <property type="match status" value="1"/>
</dbReference>
<keyword evidence="2" id="KW-0184">Conjugation</keyword>
<dbReference type="RefSeq" id="WP_117314072.1">
    <property type="nucleotide sequence ID" value="NZ_JBHRUJ010000010.1"/>
</dbReference>
<feature type="coiled-coil region" evidence="3">
    <location>
        <begin position="252"/>
        <end position="279"/>
    </location>
</feature>
<evidence type="ECO:0000259" key="4">
    <source>
        <dbReference type="Pfam" id="PF03389"/>
    </source>
</evidence>
<organism evidence="5 6">
    <name type="scientific">Planomicrobium okeanokoites</name>
    <name type="common">Planococcus okeanokoites</name>
    <name type="synonym">Flavobacterium okeanokoites</name>
    <dbReference type="NCBI Taxonomy" id="244"/>
    <lineage>
        <taxon>Bacteria</taxon>
        <taxon>Bacillati</taxon>
        <taxon>Bacillota</taxon>
        <taxon>Bacilli</taxon>
        <taxon>Bacillales</taxon>
        <taxon>Caryophanaceae</taxon>
        <taxon>Planomicrobium</taxon>
    </lineage>
</organism>
<evidence type="ECO:0000313" key="5">
    <source>
        <dbReference type="EMBL" id="MFC3210691.1"/>
    </source>
</evidence>
<keyword evidence="3" id="KW-0175">Coiled coil</keyword>
<accession>A0ABV7KMN9</accession>
<evidence type="ECO:0000313" key="6">
    <source>
        <dbReference type="Proteomes" id="UP001595625"/>
    </source>
</evidence>
<protein>
    <submittedName>
        <fullName evidence="5">MobQ family relaxase</fullName>
    </submittedName>
</protein>
<dbReference type="Pfam" id="PF03389">
    <property type="entry name" value="MobA_MobL"/>
    <property type="match status" value="1"/>
</dbReference>
<keyword evidence="6" id="KW-1185">Reference proteome</keyword>
<dbReference type="Gene3D" id="3.30.930.30">
    <property type="match status" value="1"/>
</dbReference>
<dbReference type="InterPro" id="IPR005053">
    <property type="entry name" value="MobA_MobL"/>
</dbReference>
<evidence type="ECO:0000256" key="2">
    <source>
        <dbReference type="ARBA" id="ARBA00022971"/>
    </source>
</evidence>
<feature type="coiled-coil region" evidence="3">
    <location>
        <begin position="524"/>
        <end position="551"/>
    </location>
</feature>
<dbReference type="Proteomes" id="UP001595625">
    <property type="component" value="Unassembled WGS sequence"/>
</dbReference>
<dbReference type="EMBL" id="JBHRUJ010000010">
    <property type="protein sequence ID" value="MFC3210691.1"/>
    <property type="molecule type" value="Genomic_DNA"/>
</dbReference>
<sequence>MSYFRLQANIISKKSQSAVASASYRSGEDLYSERDEEMKSFKPREVAPVSFLLKPDHAPDWTLDREKLWNEVEKKEKAWNAQLAREVLIALPVELSEKQQHELIQSFVQEEFVDEGMVADVSIHRDKLHNPHAHILLTVRPFNEDGSWGQKKMRQYAYDEKGDILRTDDGKKVFQTVPSTDWNERETLVKWRMNYAEAINQSFKEHGINKEVSALSFEEQGLDRIAEVRLDRNEYQYVKRMEEKGLEAKTFYHQLNQEIRKTNAEIKQLNQQISFLSDKQKPLDVQAVLHRHTAHVTGQLDADYEKSLRFMAGRLKEEPNFQNVHKQLEGLYRWEERSLEPKQTEAAVTHAILTASHQANGKRDAQALKAQGFSLQTFPSLFSQRLDLFDKLEQDTDKSAKTNETVTTHAERAYRVQSLIVHNAFQELYPETHDRFQTNDRTADFKARVLESIRNEQWDIVPLAEDMDHHLQLHELSKACDQAEKASEQIRIQSLMRNKLGTEKEKLLQGGEDLEAIYRTSIKLNTAQQLIGRYQEKAAHLDKQLNELIQQTFPEAKEKLLQQVQALPLEMKTDLLKHYTENAKHHKAPALNECLKRAHTEQDKRSVAFEAYRNQQNSRFYQGLDDKQQALVQFPNGRASSELLDQLMRQAAHPNNYQKEPQQTAKMNRKGRNTRMRRYLGLEIDM</sequence>